<dbReference type="InterPro" id="IPR045010">
    <property type="entry name" value="MDR_fam"/>
</dbReference>
<dbReference type="EMBL" id="AGFM01000017">
    <property type="protein sequence ID" value="EHJ61734.1"/>
    <property type="molecule type" value="Genomic_DNA"/>
</dbReference>
<dbReference type="Pfam" id="PF00107">
    <property type="entry name" value="ADH_zinc_N"/>
    <property type="match status" value="1"/>
</dbReference>
<proteinExistence type="predicted"/>
<reference evidence="3 4" key="1">
    <citation type="journal article" date="2012" name="J. Bacteriol.">
        <title>Genome sequence of benzo(a)pyrene-degrading bacterium Novosphingobium pentaromativorans US6-1.</title>
        <authorList>
            <person name="Luo Y.R."/>
            <person name="Kang S.G."/>
            <person name="Kim S.J."/>
            <person name="Kim M.R."/>
            <person name="Li N."/>
            <person name="Lee J.H."/>
            <person name="Kwon K.K."/>
        </authorList>
    </citation>
    <scope>NUCLEOTIDE SEQUENCE [LARGE SCALE GENOMIC DNA]</scope>
    <source>
        <strain evidence="3 4">US6-1</strain>
    </source>
</reference>
<gene>
    <name evidence="3" type="ORF">NSU_1495</name>
</gene>
<evidence type="ECO:0000256" key="1">
    <source>
        <dbReference type="ARBA" id="ARBA00023002"/>
    </source>
</evidence>
<protein>
    <recommendedName>
        <fullName evidence="2">Enoyl reductase (ER) domain-containing protein</fullName>
    </recommendedName>
</protein>
<feature type="domain" description="Enoyl reductase (ER)" evidence="2">
    <location>
        <begin position="14"/>
        <end position="330"/>
    </location>
</feature>
<sequence>MRKVVLAKRPNIDPRPDDFEIVDAGMPEPKDGQLLVKVLWQSIDPYVRLTFDDPTIAGAPGMALGEMPLGRAVSQVVTSRHPDFAAGDIIEGRTHWGEYAVVDPAVRPTKLDFGEIPLSYAVGALGMPGQTAYAGVDKVLNVQAGQTMLVSAAAGAVGTLAGQIAKHRGARVVGIAGGPDKCAEVEKLGFDACVDYKAADFSDRLAAALPGGFNAYFENVGGDMSRIAFQNASYGAKVALCGVLSVYAVGNETGPDRLPEVMRLLFTKGLTIQSFFGELLGGADATVAMRKLIEAGAITPRESIIEGIENLPAAFSGIFRGNDHVGKVVLHIADPD</sequence>
<organism evidence="3 4">
    <name type="scientific">Novosphingobium pentaromativorans US6-1</name>
    <dbReference type="NCBI Taxonomy" id="1088721"/>
    <lineage>
        <taxon>Bacteria</taxon>
        <taxon>Pseudomonadati</taxon>
        <taxon>Pseudomonadota</taxon>
        <taxon>Alphaproteobacteria</taxon>
        <taxon>Sphingomonadales</taxon>
        <taxon>Sphingomonadaceae</taxon>
        <taxon>Novosphingobium</taxon>
    </lineage>
</organism>
<dbReference type="PANTHER" id="PTHR43205:SF7">
    <property type="entry name" value="PROSTAGLANDIN REDUCTASE 1"/>
    <property type="match status" value="1"/>
</dbReference>
<dbReference type="GO" id="GO:0016628">
    <property type="term" value="F:oxidoreductase activity, acting on the CH-CH group of donors, NAD or NADP as acceptor"/>
    <property type="evidence" value="ECO:0007669"/>
    <property type="project" value="InterPro"/>
</dbReference>
<dbReference type="OrthoDB" id="9805663at2"/>
<dbReference type="Gene3D" id="3.40.50.720">
    <property type="entry name" value="NAD(P)-binding Rossmann-like Domain"/>
    <property type="match status" value="1"/>
</dbReference>
<keyword evidence="4" id="KW-1185">Reference proteome</keyword>
<evidence type="ECO:0000313" key="3">
    <source>
        <dbReference type="EMBL" id="EHJ61734.1"/>
    </source>
</evidence>
<accession>G6EAU7</accession>
<dbReference type="FunFam" id="3.40.50.720:FF:000121">
    <property type="entry name" value="Prostaglandin reductase 2"/>
    <property type="match status" value="1"/>
</dbReference>
<dbReference type="InterPro" id="IPR013149">
    <property type="entry name" value="ADH-like_C"/>
</dbReference>
<dbReference type="KEGG" id="npn:JI59_12690"/>
<dbReference type="Proteomes" id="UP000004030">
    <property type="component" value="Unassembled WGS sequence"/>
</dbReference>
<comment type="caution">
    <text evidence="3">The sequence shown here is derived from an EMBL/GenBank/DDBJ whole genome shotgun (WGS) entry which is preliminary data.</text>
</comment>
<dbReference type="InterPro" id="IPR041694">
    <property type="entry name" value="ADH_N_2"/>
</dbReference>
<dbReference type="PATRIC" id="fig|1088721.3.peg.1476"/>
<dbReference type="RefSeq" id="WP_007012410.1">
    <property type="nucleotide sequence ID" value="NZ_AGFM01000017.1"/>
</dbReference>
<dbReference type="Pfam" id="PF16884">
    <property type="entry name" value="ADH_N_2"/>
    <property type="match status" value="1"/>
</dbReference>
<dbReference type="SMART" id="SM00829">
    <property type="entry name" value="PKS_ER"/>
    <property type="match status" value="1"/>
</dbReference>
<dbReference type="AlphaFoldDB" id="G6EAU7"/>
<evidence type="ECO:0000313" key="4">
    <source>
        <dbReference type="Proteomes" id="UP000004030"/>
    </source>
</evidence>
<dbReference type="SUPFAM" id="SSF50129">
    <property type="entry name" value="GroES-like"/>
    <property type="match status" value="1"/>
</dbReference>
<dbReference type="InterPro" id="IPR036291">
    <property type="entry name" value="NAD(P)-bd_dom_sf"/>
</dbReference>
<dbReference type="InterPro" id="IPR020843">
    <property type="entry name" value="ER"/>
</dbReference>
<dbReference type="Gene3D" id="3.90.180.10">
    <property type="entry name" value="Medium-chain alcohol dehydrogenases, catalytic domain"/>
    <property type="match status" value="1"/>
</dbReference>
<dbReference type="CDD" id="cd05288">
    <property type="entry name" value="PGDH"/>
    <property type="match status" value="1"/>
</dbReference>
<dbReference type="InterPro" id="IPR011032">
    <property type="entry name" value="GroES-like_sf"/>
</dbReference>
<name>G6EAU7_9SPHN</name>
<dbReference type="STRING" id="1088721.JI59_12690"/>
<dbReference type="PANTHER" id="PTHR43205">
    <property type="entry name" value="PROSTAGLANDIN REDUCTASE"/>
    <property type="match status" value="1"/>
</dbReference>
<dbReference type="eggNOG" id="COG2130">
    <property type="taxonomic scope" value="Bacteria"/>
</dbReference>
<evidence type="ECO:0000259" key="2">
    <source>
        <dbReference type="SMART" id="SM00829"/>
    </source>
</evidence>
<keyword evidence="1" id="KW-0560">Oxidoreductase</keyword>
<dbReference type="SUPFAM" id="SSF51735">
    <property type="entry name" value="NAD(P)-binding Rossmann-fold domains"/>
    <property type="match status" value="1"/>
</dbReference>